<proteinExistence type="predicted"/>
<organism evidence="2 3">
    <name type="scientific">Steinernema carpocapsae</name>
    <name type="common">Entomopathogenic nematode</name>
    <dbReference type="NCBI Taxonomy" id="34508"/>
    <lineage>
        <taxon>Eukaryota</taxon>
        <taxon>Metazoa</taxon>
        <taxon>Ecdysozoa</taxon>
        <taxon>Nematoda</taxon>
        <taxon>Chromadorea</taxon>
        <taxon>Rhabditida</taxon>
        <taxon>Tylenchina</taxon>
        <taxon>Panagrolaimomorpha</taxon>
        <taxon>Strongyloidoidea</taxon>
        <taxon>Steinernematidae</taxon>
        <taxon>Steinernema</taxon>
    </lineage>
</organism>
<evidence type="ECO:0000313" key="2">
    <source>
        <dbReference type="EMBL" id="TKR69559.1"/>
    </source>
</evidence>
<dbReference type="Proteomes" id="UP000298663">
    <property type="component" value="Unassembled WGS sequence"/>
</dbReference>
<feature type="region of interest" description="Disordered" evidence="1">
    <location>
        <begin position="42"/>
        <end position="82"/>
    </location>
</feature>
<evidence type="ECO:0000256" key="1">
    <source>
        <dbReference type="SAM" id="MobiDB-lite"/>
    </source>
</evidence>
<sequence length="82" mass="9011">MTGRGERGRSGFPRTYYTHNPRRASIALQTIAARSHALKARNTEIGVQTMRRTDEANTDSGGSRGGDGGLMPMEPCWSLMRT</sequence>
<feature type="region of interest" description="Disordered" evidence="1">
    <location>
        <begin position="1"/>
        <end position="20"/>
    </location>
</feature>
<protein>
    <submittedName>
        <fullName evidence="2">Uncharacterized protein</fullName>
    </submittedName>
</protein>
<reference evidence="2 3" key="2">
    <citation type="journal article" date="2019" name="G3 (Bethesda)">
        <title>Hybrid Assembly of the Genome of the Entomopathogenic Nematode Steinernema carpocapsae Identifies the X-Chromosome.</title>
        <authorList>
            <person name="Serra L."/>
            <person name="Macchietto M."/>
            <person name="Macias-Munoz A."/>
            <person name="McGill C.J."/>
            <person name="Rodriguez I.M."/>
            <person name="Rodriguez B."/>
            <person name="Murad R."/>
            <person name="Mortazavi A."/>
        </authorList>
    </citation>
    <scope>NUCLEOTIDE SEQUENCE [LARGE SCALE GENOMIC DNA]</scope>
    <source>
        <strain evidence="2 3">ALL</strain>
    </source>
</reference>
<reference evidence="2 3" key="1">
    <citation type="journal article" date="2015" name="Genome Biol.">
        <title>Comparative genomics of Steinernema reveals deeply conserved gene regulatory networks.</title>
        <authorList>
            <person name="Dillman A.R."/>
            <person name="Macchietto M."/>
            <person name="Porter C.F."/>
            <person name="Rogers A."/>
            <person name="Williams B."/>
            <person name="Antoshechkin I."/>
            <person name="Lee M.M."/>
            <person name="Goodwin Z."/>
            <person name="Lu X."/>
            <person name="Lewis E.E."/>
            <person name="Goodrich-Blair H."/>
            <person name="Stock S.P."/>
            <person name="Adams B.J."/>
            <person name="Sternberg P.W."/>
            <person name="Mortazavi A."/>
        </authorList>
    </citation>
    <scope>NUCLEOTIDE SEQUENCE [LARGE SCALE GENOMIC DNA]</scope>
    <source>
        <strain evidence="2 3">ALL</strain>
    </source>
</reference>
<gene>
    <name evidence="2" type="ORF">L596_021700</name>
</gene>
<keyword evidence="3" id="KW-1185">Reference proteome</keyword>
<evidence type="ECO:0000313" key="3">
    <source>
        <dbReference type="Proteomes" id="UP000298663"/>
    </source>
</evidence>
<comment type="caution">
    <text evidence="2">The sequence shown here is derived from an EMBL/GenBank/DDBJ whole genome shotgun (WGS) entry which is preliminary data.</text>
</comment>
<dbReference type="AlphaFoldDB" id="A0A4U5MJI6"/>
<dbReference type="EMBL" id="AZBU02000007">
    <property type="protein sequence ID" value="TKR69559.1"/>
    <property type="molecule type" value="Genomic_DNA"/>
</dbReference>
<accession>A0A4U5MJI6</accession>
<name>A0A4U5MJI6_STECR</name>